<dbReference type="Pfam" id="PF00501">
    <property type="entry name" value="AMP-binding"/>
    <property type="match status" value="1"/>
</dbReference>
<dbReference type="InterPro" id="IPR000873">
    <property type="entry name" value="AMP-dep_synth/lig_dom"/>
</dbReference>
<dbReference type="FunFam" id="3.40.50.980:FF:000001">
    <property type="entry name" value="Non-ribosomal peptide synthetase"/>
    <property type="match status" value="1"/>
</dbReference>
<dbReference type="Pfam" id="PF00975">
    <property type="entry name" value="Thioesterase"/>
    <property type="match status" value="1"/>
</dbReference>
<dbReference type="PROSITE" id="PS00012">
    <property type="entry name" value="PHOSPHOPANTETHEINE"/>
    <property type="match status" value="1"/>
</dbReference>
<dbReference type="InterPro" id="IPR020845">
    <property type="entry name" value="AMP-binding_CS"/>
</dbReference>
<dbReference type="Gene3D" id="3.30.300.30">
    <property type="match status" value="1"/>
</dbReference>
<dbReference type="GO" id="GO:0003824">
    <property type="term" value="F:catalytic activity"/>
    <property type="evidence" value="ECO:0007669"/>
    <property type="project" value="InterPro"/>
</dbReference>
<dbReference type="InterPro" id="IPR025110">
    <property type="entry name" value="AMP-bd_C"/>
</dbReference>
<dbReference type="PANTHER" id="PTHR45527:SF1">
    <property type="entry name" value="FATTY ACID SYNTHASE"/>
    <property type="match status" value="1"/>
</dbReference>
<dbReference type="NCBIfam" id="TIGR01733">
    <property type="entry name" value="AA-adenyl-dom"/>
    <property type="match status" value="1"/>
</dbReference>
<dbReference type="GO" id="GO:0031177">
    <property type="term" value="F:phosphopantetheine binding"/>
    <property type="evidence" value="ECO:0007669"/>
    <property type="project" value="InterPro"/>
</dbReference>
<dbReference type="GO" id="GO:0008610">
    <property type="term" value="P:lipid biosynthetic process"/>
    <property type="evidence" value="ECO:0007669"/>
    <property type="project" value="UniProtKB-ARBA"/>
</dbReference>
<proteinExistence type="predicted"/>
<evidence type="ECO:0000256" key="2">
    <source>
        <dbReference type="ARBA" id="ARBA00022450"/>
    </source>
</evidence>
<dbReference type="InterPro" id="IPR020806">
    <property type="entry name" value="PKS_PP-bd"/>
</dbReference>
<organism evidence="5 6">
    <name type="scientific">Actinopolyspora biskrensis</name>
    <dbReference type="NCBI Taxonomy" id="1470178"/>
    <lineage>
        <taxon>Bacteria</taxon>
        <taxon>Bacillati</taxon>
        <taxon>Actinomycetota</taxon>
        <taxon>Actinomycetes</taxon>
        <taxon>Actinopolysporales</taxon>
        <taxon>Actinopolysporaceae</taxon>
        <taxon>Actinopolyspora</taxon>
    </lineage>
</organism>
<dbReference type="Proteomes" id="UP000548304">
    <property type="component" value="Unassembled WGS sequence"/>
</dbReference>
<dbReference type="SMART" id="SM00823">
    <property type="entry name" value="PKS_PP"/>
    <property type="match status" value="1"/>
</dbReference>
<evidence type="ECO:0000313" key="5">
    <source>
        <dbReference type="EMBL" id="NYH77419.1"/>
    </source>
</evidence>
<dbReference type="Pfam" id="PF13193">
    <property type="entry name" value="AMP-binding_C"/>
    <property type="match status" value="1"/>
</dbReference>
<dbReference type="SUPFAM" id="SSF53474">
    <property type="entry name" value="alpha/beta-Hydrolases"/>
    <property type="match status" value="1"/>
</dbReference>
<evidence type="ECO:0000256" key="3">
    <source>
        <dbReference type="ARBA" id="ARBA00022553"/>
    </source>
</evidence>
<comment type="caution">
    <text evidence="5">The sequence shown here is derived from an EMBL/GenBank/DDBJ whole genome shotgun (WGS) entry which is preliminary data.</text>
</comment>
<dbReference type="InterPro" id="IPR001242">
    <property type="entry name" value="Condensation_dom"/>
</dbReference>
<dbReference type="GO" id="GO:0044550">
    <property type="term" value="P:secondary metabolite biosynthetic process"/>
    <property type="evidence" value="ECO:0007669"/>
    <property type="project" value="TreeGrafter"/>
</dbReference>
<keyword evidence="3" id="KW-0597">Phosphoprotein</keyword>
<keyword evidence="6" id="KW-1185">Reference proteome</keyword>
<dbReference type="GO" id="GO:0072330">
    <property type="term" value="P:monocarboxylic acid biosynthetic process"/>
    <property type="evidence" value="ECO:0007669"/>
    <property type="project" value="UniProtKB-ARBA"/>
</dbReference>
<evidence type="ECO:0000259" key="4">
    <source>
        <dbReference type="PROSITE" id="PS50075"/>
    </source>
</evidence>
<name>A0A852YV19_9ACTN</name>
<dbReference type="FunFam" id="1.10.1200.10:FF:000016">
    <property type="entry name" value="Non-ribosomal peptide synthase"/>
    <property type="match status" value="1"/>
</dbReference>
<sequence>MIPLSHAQRRLWFLSQVEGPSGTWNMPFAHRLRGPLDQDALYAAVDDVQRRHEVLRTVVVGDDEPHQMIVAEERATVPWDVRSVSPEDVLNVLGEEYRRPFDLATEFPIRASLFRLGPDDHVLLVMTHHIACDGWSMVPLAADLATAYDARLKRLAPAWDPLPVQYADYALWQRELLGDAYDEKSILARQSRFWQQELAGVPEAVSLPFDRPRPSESSRQTAFLEIDIGADVHRQLNTLIRDTGASLFMLLHSGLVALVSLLGGDTDICVGAPVAGRTDEDLDGLIGFFVNTLVLRTDVSGHPSFYQLVDQVRQKTISAYDHQDIPFEYLVEILSPQRSLAHAPLFQIMLILQNEPATDMELAHLDVEPVRVAASAGNSAFDLSFSLWERRGEDRPLGLYGFIEYSTDLFDRTSVEYLAERWVRLLDIASRTPSLPITRIDVRTVAECADPVVSSEARRRPAATLPELFQQRVHSSAGAPAVVTGASTTTYGELEDRANRLAHLLISRGVGPEDVVGIAIPRSVDLIVAVLATAKAGAAFLPLDVVYPVARIRFMLGDARPAILLQTQVTAEIVDVATPPRLTIDAPDIVAELTRRSAEAPRDTDRHSPLLPLHAAYLTYTSGSTGAPKAVVTPHAGLAPLVSSQRARLDVSTDSRILQFFSPSFDGSVWELCMALLVGGAVVLAEPEELVPGPLLGRVATAMRITHVTLPPLALSAIPVDVGLPPGTTVMLVGEAAPPHVISQWSGHQRVINVYGPTECTMIATISDPITAGADDTPPLGDPVAGTQLLVLGRGLQPVPPGVVGELYITGSGVGRGYASQFALTAQRFVACPYGPPGSRMYRTGDLVRRTAQGHLEFVGRADQQVKIRGYRVETGEVEAVLADNPAVAQVAVVPQIDSMGTNRLIAYVVVEDGAENEPNLRDFARERLPDYMLPAGVVFLDSLPTTPNGKLDRAALPGPTFQTDHSGALPATPRERILAELFAELLGLPEVGVRDNFFELGGHSMLALRLINRVRATLGTELTLSALFQAPTVADLVRRMSTDDRDTTLDVVVPLREGGAATPLFCFHPAGGLSWSYAGLLRHLDAAHPIYGVQARGLARDEPMPSTITEMAADYVDQLRRLQPTGPYCLLGWSFGAVVAHAVATQLQEEGEDIALLALLDGYPGWAPAASGADDTPQRLLADLLQLFGWEAAELDTDDLTPATAVEILRRRDGLTAAIDEERILAITRIMSRSGALLREFTPRTFRGDVVVFAASKGQPADVPSPEAWGDYVHGHLAVHYLDCTHEQMTSSASLATVAQVLAPRLKGSGGCER</sequence>
<dbReference type="SUPFAM" id="SSF56801">
    <property type="entry name" value="Acetyl-CoA synthetase-like"/>
    <property type="match status" value="1"/>
</dbReference>
<dbReference type="InterPro" id="IPR020802">
    <property type="entry name" value="TesA-like"/>
</dbReference>
<dbReference type="InterPro" id="IPR029058">
    <property type="entry name" value="AB_hydrolase_fold"/>
</dbReference>
<protein>
    <submittedName>
        <fullName evidence="5">Amino acid adenylation domain-containing protein</fullName>
    </submittedName>
</protein>
<evidence type="ECO:0000313" key="6">
    <source>
        <dbReference type="Proteomes" id="UP000548304"/>
    </source>
</evidence>
<dbReference type="InterPro" id="IPR010071">
    <property type="entry name" value="AA_adenyl_dom"/>
</dbReference>
<dbReference type="InterPro" id="IPR009081">
    <property type="entry name" value="PP-bd_ACP"/>
</dbReference>
<dbReference type="Pfam" id="PF00668">
    <property type="entry name" value="Condensation"/>
    <property type="match status" value="1"/>
</dbReference>
<reference evidence="5 6" key="1">
    <citation type="submission" date="2020-07" db="EMBL/GenBank/DDBJ databases">
        <title>Genomic Encyclopedia of Type Strains, Phase III (KMG-III): the genomes of soil and plant-associated and newly described type strains.</title>
        <authorList>
            <person name="Whitman W."/>
        </authorList>
    </citation>
    <scope>NUCLEOTIDE SEQUENCE [LARGE SCALE GENOMIC DNA]</scope>
    <source>
        <strain evidence="5 6">CECT 8576</strain>
    </source>
</reference>
<dbReference type="CDD" id="cd19540">
    <property type="entry name" value="LCL_NRPS-like"/>
    <property type="match status" value="1"/>
</dbReference>
<dbReference type="GO" id="GO:0043041">
    <property type="term" value="P:amino acid activation for nonribosomal peptide biosynthetic process"/>
    <property type="evidence" value="ECO:0007669"/>
    <property type="project" value="TreeGrafter"/>
</dbReference>
<feature type="domain" description="Carrier" evidence="4">
    <location>
        <begin position="970"/>
        <end position="1045"/>
    </location>
</feature>
<dbReference type="PANTHER" id="PTHR45527">
    <property type="entry name" value="NONRIBOSOMAL PEPTIDE SYNTHETASE"/>
    <property type="match status" value="1"/>
</dbReference>
<dbReference type="InterPro" id="IPR045851">
    <property type="entry name" value="AMP-bd_C_sf"/>
</dbReference>
<dbReference type="Pfam" id="PF00550">
    <property type="entry name" value="PP-binding"/>
    <property type="match status" value="1"/>
</dbReference>
<dbReference type="PROSITE" id="PS00455">
    <property type="entry name" value="AMP_BINDING"/>
    <property type="match status" value="1"/>
</dbReference>
<dbReference type="PROSITE" id="PS50075">
    <property type="entry name" value="CARRIER"/>
    <property type="match status" value="1"/>
</dbReference>
<dbReference type="Gene3D" id="3.40.50.12780">
    <property type="entry name" value="N-terminal domain of ligase-like"/>
    <property type="match status" value="1"/>
</dbReference>
<dbReference type="InterPro" id="IPR001031">
    <property type="entry name" value="Thioesterase"/>
</dbReference>
<dbReference type="InterPro" id="IPR036736">
    <property type="entry name" value="ACP-like_sf"/>
</dbReference>
<dbReference type="RefSeq" id="WP_179533957.1">
    <property type="nucleotide sequence ID" value="NZ_JACBYW010000001.1"/>
</dbReference>
<dbReference type="EMBL" id="JACBYW010000001">
    <property type="protein sequence ID" value="NYH77419.1"/>
    <property type="molecule type" value="Genomic_DNA"/>
</dbReference>
<gene>
    <name evidence="5" type="ORF">FHR84_000733</name>
</gene>
<dbReference type="SUPFAM" id="SSF47336">
    <property type="entry name" value="ACP-like"/>
    <property type="match status" value="1"/>
</dbReference>
<dbReference type="InterPro" id="IPR042099">
    <property type="entry name" value="ANL_N_sf"/>
</dbReference>
<dbReference type="InterPro" id="IPR006162">
    <property type="entry name" value="Ppantetheine_attach_site"/>
</dbReference>
<dbReference type="Gene3D" id="3.30.559.10">
    <property type="entry name" value="Chloramphenicol acetyltransferase-like domain"/>
    <property type="match status" value="1"/>
</dbReference>
<evidence type="ECO:0000256" key="1">
    <source>
        <dbReference type="ARBA" id="ARBA00001957"/>
    </source>
</evidence>
<dbReference type="InterPro" id="IPR023213">
    <property type="entry name" value="CAT-like_dom_sf"/>
</dbReference>
<dbReference type="Gene3D" id="3.30.559.30">
    <property type="entry name" value="Nonribosomal peptide synthetase, condensation domain"/>
    <property type="match status" value="1"/>
</dbReference>
<comment type="cofactor">
    <cofactor evidence="1">
        <name>pantetheine 4'-phosphate</name>
        <dbReference type="ChEBI" id="CHEBI:47942"/>
    </cofactor>
</comment>
<dbReference type="SMART" id="SM00824">
    <property type="entry name" value="PKS_TE"/>
    <property type="match status" value="1"/>
</dbReference>
<dbReference type="Gene3D" id="3.40.50.1820">
    <property type="entry name" value="alpha/beta hydrolase"/>
    <property type="match status" value="1"/>
</dbReference>
<keyword evidence="2" id="KW-0596">Phosphopantetheine</keyword>
<dbReference type="GO" id="GO:0005737">
    <property type="term" value="C:cytoplasm"/>
    <property type="evidence" value="ECO:0007669"/>
    <property type="project" value="TreeGrafter"/>
</dbReference>
<accession>A0A852YV19</accession>
<dbReference type="FunFam" id="3.30.300.30:FF:000010">
    <property type="entry name" value="Enterobactin synthetase component F"/>
    <property type="match status" value="1"/>
</dbReference>
<dbReference type="SUPFAM" id="SSF52777">
    <property type="entry name" value="CoA-dependent acyltransferases"/>
    <property type="match status" value="2"/>
</dbReference>